<comment type="caution">
    <text evidence="2">The sequence shown here is derived from an EMBL/GenBank/DDBJ whole genome shotgun (WGS) entry which is preliminary data.</text>
</comment>
<keyword evidence="3" id="KW-1185">Reference proteome</keyword>
<evidence type="ECO:0000313" key="2">
    <source>
        <dbReference type="EMBL" id="EUB58813.1"/>
    </source>
</evidence>
<gene>
    <name evidence="2" type="ORF">EGR_06362</name>
</gene>
<dbReference type="OMA" id="ARTFIWL"/>
<evidence type="ECO:0000313" key="3">
    <source>
        <dbReference type="Proteomes" id="UP000019149"/>
    </source>
</evidence>
<evidence type="ECO:0000256" key="1">
    <source>
        <dbReference type="SAM" id="MobiDB-lite"/>
    </source>
</evidence>
<dbReference type="CTD" id="36342077"/>
<dbReference type="RefSeq" id="XP_024350009.1">
    <property type="nucleotide sequence ID" value="XM_024495611.1"/>
</dbReference>
<protein>
    <submittedName>
        <fullName evidence="2">Uncharacterized protein</fullName>
    </submittedName>
</protein>
<dbReference type="GeneID" id="36342077"/>
<feature type="compositionally biased region" description="Basic and acidic residues" evidence="1">
    <location>
        <begin position="118"/>
        <end position="128"/>
    </location>
</feature>
<feature type="region of interest" description="Disordered" evidence="1">
    <location>
        <begin position="159"/>
        <end position="185"/>
    </location>
</feature>
<dbReference type="OrthoDB" id="10487202at2759"/>
<name>W6UBN7_ECHGR</name>
<sequence>MPGKPTLGQHLVAAKFASLKGFLISSDEDDYSDEELDTSTQQKQKHIWVDDDDDEEEGEEEAEVEEEEPERGSCDKNKRSSVANKGSSSEMKRLRHQQRRGSQQPPSSPPCQRPFKSKIKDIAKKMPSREVMTSSDGEEEAVDIDSLGEKMEIEEEAKCLQRPAKQGSKVKASTGKRSLKEQQMITRPTLKKDEVARTFIWLYKL</sequence>
<dbReference type="Proteomes" id="UP000019149">
    <property type="component" value="Unassembled WGS sequence"/>
</dbReference>
<dbReference type="EMBL" id="APAU02000055">
    <property type="protein sequence ID" value="EUB58813.1"/>
    <property type="molecule type" value="Genomic_DNA"/>
</dbReference>
<dbReference type="AlphaFoldDB" id="W6UBN7"/>
<dbReference type="KEGG" id="egl:EGR_06362"/>
<feature type="compositionally biased region" description="Acidic residues" evidence="1">
    <location>
        <begin position="50"/>
        <end position="69"/>
    </location>
</feature>
<organism evidence="2 3">
    <name type="scientific">Echinococcus granulosus</name>
    <name type="common">Hydatid tapeworm</name>
    <dbReference type="NCBI Taxonomy" id="6210"/>
    <lineage>
        <taxon>Eukaryota</taxon>
        <taxon>Metazoa</taxon>
        <taxon>Spiralia</taxon>
        <taxon>Lophotrochozoa</taxon>
        <taxon>Platyhelminthes</taxon>
        <taxon>Cestoda</taxon>
        <taxon>Eucestoda</taxon>
        <taxon>Cyclophyllidea</taxon>
        <taxon>Taeniidae</taxon>
        <taxon>Echinococcus</taxon>
        <taxon>Echinococcus granulosus group</taxon>
    </lineage>
</organism>
<accession>W6UBN7</accession>
<feature type="compositionally biased region" description="Polar residues" evidence="1">
    <location>
        <begin position="80"/>
        <end position="89"/>
    </location>
</feature>
<proteinExistence type="predicted"/>
<reference evidence="2 3" key="1">
    <citation type="journal article" date="2013" name="Nat. Genet.">
        <title>The genome of the hydatid tapeworm Echinococcus granulosus.</title>
        <authorList>
            <person name="Zheng H."/>
            <person name="Zhang W."/>
            <person name="Zhang L."/>
            <person name="Zhang Z."/>
            <person name="Li J."/>
            <person name="Lu G."/>
            <person name="Zhu Y."/>
            <person name="Wang Y."/>
            <person name="Huang Y."/>
            <person name="Liu J."/>
            <person name="Kang H."/>
            <person name="Chen J."/>
            <person name="Wang L."/>
            <person name="Chen A."/>
            <person name="Yu S."/>
            <person name="Gao Z."/>
            <person name="Jin L."/>
            <person name="Gu W."/>
            <person name="Wang Z."/>
            <person name="Zhao L."/>
            <person name="Shi B."/>
            <person name="Wen H."/>
            <person name="Lin R."/>
            <person name="Jones M.K."/>
            <person name="Brejova B."/>
            <person name="Vinar T."/>
            <person name="Zhao G."/>
            <person name="McManus D.P."/>
            <person name="Chen Z."/>
            <person name="Zhou Y."/>
            <person name="Wang S."/>
        </authorList>
    </citation>
    <scope>NUCLEOTIDE SEQUENCE [LARGE SCALE GENOMIC DNA]</scope>
</reference>
<feature type="region of interest" description="Disordered" evidence="1">
    <location>
        <begin position="30"/>
        <end position="143"/>
    </location>
</feature>